<feature type="binding site" evidence="8">
    <location>
        <position position="58"/>
    </location>
    <ligand>
        <name>carbamoyl phosphate</name>
        <dbReference type="ChEBI" id="CHEBI:58228"/>
    </ligand>
</feature>
<comment type="function">
    <text evidence="6 8">Catalyzes the condensation of carbamoyl phosphate and aspartate to form carbamoyl aspartate and inorganic phosphate, the committed step in the de novo pyrimidine nucleotide biosynthesis pathway.</text>
</comment>
<dbReference type="HAMAP" id="MF_00001">
    <property type="entry name" value="Asp_carb_tr"/>
    <property type="match status" value="1"/>
</dbReference>
<dbReference type="PRINTS" id="PR00100">
    <property type="entry name" value="AOTCASE"/>
</dbReference>
<dbReference type="EC" id="2.1.3.2" evidence="8"/>
<organism evidence="11 12">
    <name type="scientific">Ponticaulis profundi</name>
    <dbReference type="NCBI Taxonomy" id="2665222"/>
    <lineage>
        <taxon>Bacteria</taxon>
        <taxon>Pseudomonadati</taxon>
        <taxon>Pseudomonadota</taxon>
        <taxon>Alphaproteobacteria</taxon>
        <taxon>Hyphomonadales</taxon>
        <taxon>Hyphomonadaceae</taxon>
        <taxon>Ponticaulis</taxon>
    </lineage>
</organism>
<evidence type="ECO:0000256" key="3">
    <source>
        <dbReference type="ARBA" id="ARBA00008896"/>
    </source>
</evidence>
<evidence type="ECO:0000256" key="8">
    <source>
        <dbReference type="HAMAP-Rule" id="MF_00001"/>
    </source>
</evidence>
<keyword evidence="5 8" id="KW-0665">Pyrimidine biosynthesis</keyword>
<comment type="similarity">
    <text evidence="3 8">Belongs to the aspartate/ornithine carbamoyltransferase superfamily. ATCase family.</text>
</comment>
<accession>A0ABW1SFU0</accession>
<dbReference type="PROSITE" id="PS00097">
    <property type="entry name" value="CARBAMOYLTRANSFERASE"/>
    <property type="match status" value="1"/>
</dbReference>
<feature type="binding site" evidence="8">
    <location>
        <position position="266"/>
    </location>
    <ligand>
        <name>carbamoyl phosphate</name>
        <dbReference type="ChEBI" id="CHEBI:58228"/>
    </ligand>
</feature>
<evidence type="ECO:0000313" key="12">
    <source>
        <dbReference type="Proteomes" id="UP001596303"/>
    </source>
</evidence>
<evidence type="ECO:0000313" key="11">
    <source>
        <dbReference type="EMBL" id="MFC6200091.1"/>
    </source>
</evidence>
<feature type="binding site" evidence="8">
    <location>
        <position position="136"/>
    </location>
    <ligand>
        <name>carbamoyl phosphate</name>
        <dbReference type="ChEBI" id="CHEBI:58228"/>
    </ligand>
</feature>
<dbReference type="GO" id="GO:0004070">
    <property type="term" value="F:aspartate carbamoyltransferase activity"/>
    <property type="evidence" value="ECO:0007669"/>
    <property type="project" value="UniProtKB-EC"/>
</dbReference>
<dbReference type="PANTHER" id="PTHR45753">
    <property type="entry name" value="ORNITHINE CARBAMOYLTRANSFERASE, MITOCHONDRIAL"/>
    <property type="match status" value="1"/>
</dbReference>
<gene>
    <name evidence="8" type="primary">pyrB</name>
    <name evidence="11" type="ORF">ACFQDM_18610</name>
</gene>
<dbReference type="SUPFAM" id="SSF53671">
    <property type="entry name" value="Aspartate/ornithine carbamoyltransferase"/>
    <property type="match status" value="1"/>
</dbReference>
<evidence type="ECO:0000256" key="1">
    <source>
        <dbReference type="ARBA" id="ARBA00003822"/>
    </source>
</evidence>
<feature type="binding site" evidence="8">
    <location>
        <position position="86"/>
    </location>
    <ligand>
        <name>L-aspartate</name>
        <dbReference type="ChEBI" id="CHEBI:29991"/>
    </ligand>
</feature>
<name>A0ABW1SFU0_9PROT</name>
<evidence type="ECO:0000256" key="2">
    <source>
        <dbReference type="ARBA" id="ARBA00004852"/>
    </source>
</evidence>
<keyword evidence="4 8" id="KW-0808">Transferase</keyword>
<feature type="binding site" evidence="8">
    <location>
        <position position="59"/>
    </location>
    <ligand>
        <name>carbamoyl phosphate</name>
        <dbReference type="ChEBI" id="CHEBI:58228"/>
    </ligand>
</feature>
<evidence type="ECO:0000256" key="6">
    <source>
        <dbReference type="ARBA" id="ARBA00043884"/>
    </source>
</evidence>
<evidence type="ECO:0000259" key="10">
    <source>
        <dbReference type="Pfam" id="PF02729"/>
    </source>
</evidence>
<dbReference type="EMBL" id="JBHSSW010000066">
    <property type="protein sequence ID" value="MFC6200091.1"/>
    <property type="molecule type" value="Genomic_DNA"/>
</dbReference>
<comment type="function">
    <text evidence="1">Reversibly catalyzes the transfer of the carbamoyl group from carbamoyl phosphate (CP) to the N(epsilon) atom of ornithine (ORN) to produce L-citrulline.</text>
</comment>
<feature type="binding site" evidence="8">
    <location>
        <position position="265"/>
    </location>
    <ligand>
        <name>carbamoyl phosphate</name>
        <dbReference type="ChEBI" id="CHEBI:58228"/>
    </ligand>
</feature>
<feature type="binding site" evidence="8">
    <location>
        <position position="169"/>
    </location>
    <ligand>
        <name>L-aspartate</name>
        <dbReference type="ChEBI" id="CHEBI:29991"/>
    </ligand>
</feature>
<evidence type="ECO:0000256" key="5">
    <source>
        <dbReference type="ARBA" id="ARBA00022975"/>
    </source>
</evidence>
<dbReference type="InterPro" id="IPR006130">
    <property type="entry name" value="Asp/Orn_carbamoylTrfase"/>
</dbReference>
<proteinExistence type="inferred from homology"/>
<feature type="binding site" evidence="8">
    <location>
        <position position="108"/>
    </location>
    <ligand>
        <name>carbamoyl phosphate</name>
        <dbReference type="ChEBI" id="CHEBI:58228"/>
    </ligand>
</feature>
<comment type="catalytic activity">
    <reaction evidence="7 8">
        <text>carbamoyl phosphate + L-aspartate = N-carbamoyl-L-aspartate + phosphate + H(+)</text>
        <dbReference type="Rhea" id="RHEA:20013"/>
        <dbReference type="ChEBI" id="CHEBI:15378"/>
        <dbReference type="ChEBI" id="CHEBI:29991"/>
        <dbReference type="ChEBI" id="CHEBI:32814"/>
        <dbReference type="ChEBI" id="CHEBI:43474"/>
        <dbReference type="ChEBI" id="CHEBI:58228"/>
        <dbReference type="EC" id="2.1.3.2"/>
    </reaction>
</comment>
<dbReference type="InterPro" id="IPR002082">
    <property type="entry name" value="Asp_carbamoyltransf"/>
</dbReference>
<sequence>MSFSYEFPHRHLLGIEGLNRLDIECLLDRAQALTTTKDLEQSLAGKTLINLFFENSTRTQASFEISAKRLGAHVVNMSVQSSSIKKGETLVDTAMTLNAMYPDLLVIRHGSSGAVRLLSRKVDCGVVNAGDGTHEHPTQALLDALTIRRHKGRLEGLKIAICGDILHSRVARSNAMLLHLMGAEVRLVAPPTLMPSGCDTWGAHSTHTDMIEGISGCDVVMMLRLQLERMHGTYLPSKREFFQLYGLDERKLAHAAPDALIMHPGPMNRGVEIDSALTESTNSVITEQVSMGVFVRMAVLETLSNVIERQRSGVKS</sequence>
<dbReference type="InterPro" id="IPR006132">
    <property type="entry name" value="Asp/Orn_carbamoyltranf_P-bd"/>
</dbReference>
<comment type="caution">
    <text evidence="11">The sequence shown here is derived from an EMBL/GenBank/DDBJ whole genome shotgun (WGS) entry which is preliminary data.</text>
</comment>
<feature type="binding site" evidence="8">
    <location>
        <position position="224"/>
    </location>
    <ligand>
        <name>L-aspartate</name>
        <dbReference type="ChEBI" id="CHEBI:29991"/>
    </ligand>
</feature>
<dbReference type="NCBIfam" id="NF002032">
    <property type="entry name" value="PRK00856.1"/>
    <property type="match status" value="1"/>
</dbReference>
<dbReference type="Pfam" id="PF02729">
    <property type="entry name" value="OTCace_N"/>
    <property type="match status" value="1"/>
</dbReference>
<dbReference type="RefSeq" id="WP_377382001.1">
    <property type="nucleotide sequence ID" value="NZ_JBHSSW010000066.1"/>
</dbReference>
<comment type="pathway">
    <text evidence="2 8">Pyrimidine metabolism; UMP biosynthesis via de novo pathway; (S)-dihydroorotate from bicarbonate: step 2/3.</text>
</comment>
<evidence type="ECO:0000256" key="7">
    <source>
        <dbReference type="ARBA" id="ARBA00048859"/>
    </source>
</evidence>
<dbReference type="Pfam" id="PF00185">
    <property type="entry name" value="OTCace"/>
    <property type="match status" value="1"/>
</dbReference>
<comment type="subunit">
    <text evidence="8">Heterododecamer (2C3:3R2) of six catalytic PyrB chains organized as two trimers (C3), and six regulatory PyrI chains organized as three dimers (R2).</text>
</comment>
<dbReference type="InterPro" id="IPR036901">
    <property type="entry name" value="Asp/Orn_carbamoylTrfase_sf"/>
</dbReference>
<dbReference type="PRINTS" id="PR00101">
    <property type="entry name" value="ATCASE"/>
</dbReference>
<feature type="domain" description="Aspartate/ornithine carbamoyltransferase carbamoyl-P binding" evidence="10">
    <location>
        <begin position="10"/>
        <end position="148"/>
    </location>
</feature>
<evidence type="ECO:0000256" key="4">
    <source>
        <dbReference type="ARBA" id="ARBA00022679"/>
    </source>
</evidence>
<reference evidence="12" key="1">
    <citation type="journal article" date="2019" name="Int. J. Syst. Evol. Microbiol.">
        <title>The Global Catalogue of Microorganisms (GCM) 10K type strain sequencing project: providing services to taxonomists for standard genome sequencing and annotation.</title>
        <authorList>
            <consortium name="The Broad Institute Genomics Platform"/>
            <consortium name="The Broad Institute Genome Sequencing Center for Infectious Disease"/>
            <person name="Wu L."/>
            <person name="Ma J."/>
        </authorList>
    </citation>
    <scope>NUCLEOTIDE SEQUENCE [LARGE SCALE GENOMIC DNA]</scope>
    <source>
        <strain evidence="12">CGMCC-1.15741</strain>
    </source>
</reference>
<keyword evidence="12" id="KW-1185">Reference proteome</keyword>
<dbReference type="PANTHER" id="PTHR45753:SF6">
    <property type="entry name" value="ASPARTATE CARBAMOYLTRANSFERASE"/>
    <property type="match status" value="1"/>
</dbReference>
<feature type="domain" description="Aspartate/ornithine carbamoyltransferase Asp/Orn-binding" evidence="9">
    <location>
        <begin position="155"/>
        <end position="302"/>
    </location>
</feature>
<feature type="binding site" evidence="8">
    <location>
        <position position="139"/>
    </location>
    <ligand>
        <name>carbamoyl phosphate</name>
        <dbReference type="ChEBI" id="CHEBI:58228"/>
    </ligand>
</feature>
<dbReference type="Proteomes" id="UP001596303">
    <property type="component" value="Unassembled WGS sequence"/>
</dbReference>
<protein>
    <recommendedName>
        <fullName evidence="8">Aspartate carbamoyltransferase</fullName>
        <ecNumber evidence="8">2.1.3.2</ecNumber>
    </recommendedName>
    <alternativeName>
        <fullName evidence="8">Aspartate transcarbamylase</fullName>
        <shortName evidence="8">ATCase</shortName>
    </alternativeName>
</protein>
<dbReference type="NCBIfam" id="TIGR00670">
    <property type="entry name" value="asp_carb_tr"/>
    <property type="match status" value="1"/>
</dbReference>
<dbReference type="InterPro" id="IPR006131">
    <property type="entry name" value="Asp_carbamoyltransf_Asp/Orn-bd"/>
</dbReference>
<evidence type="ECO:0000259" key="9">
    <source>
        <dbReference type="Pfam" id="PF00185"/>
    </source>
</evidence>
<dbReference type="Gene3D" id="3.40.50.1370">
    <property type="entry name" value="Aspartate/ornithine carbamoyltransferase"/>
    <property type="match status" value="2"/>
</dbReference>